<name>A0ACC2VFI7_9TREE</name>
<reference evidence="1" key="1">
    <citation type="submission" date="2023-04" db="EMBL/GenBank/DDBJ databases">
        <title>Draft Genome sequencing of Naganishia species isolated from polar environments using Oxford Nanopore Technology.</title>
        <authorList>
            <person name="Leo P."/>
            <person name="Venkateswaran K."/>
        </authorList>
    </citation>
    <scope>NUCLEOTIDE SEQUENCE</scope>
    <source>
        <strain evidence="1">MNA-CCFEE 5423</strain>
    </source>
</reference>
<evidence type="ECO:0000313" key="1">
    <source>
        <dbReference type="EMBL" id="KAJ9098169.1"/>
    </source>
</evidence>
<gene>
    <name evidence="1" type="ORF">QFC21_004498</name>
</gene>
<keyword evidence="2" id="KW-1185">Reference proteome</keyword>
<organism evidence="1 2">
    <name type="scientific">Naganishia friedmannii</name>
    <dbReference type="NCBI Taxonomy" id="89922"/>
    <lineage>
        <taxon>Eukaryota</taxon>
        <taxon>Fungi</taxon>
        <taxon>Dikarya</taxon>
        <taxon>Basidiomycota</taxon>
        <taxon>Agaricomycotina</taxon>
        <taxon>Tremellomycetes</taxon>
        <taxon>Filobasidiales</taxon>
        <taxon>Filobasidiaceae</taxon>
        <taxon>Naganishia</taxon>
    </lineage>
</organism>
<protein>
    <submittedName>
        <fullName evidence="1">Uncharacterized protein</fullName>
    </submittedName>
</protein>
<accession>A0ACC2VFI7</accession>
<dbReference type="Proteomes" id="UP001227268">
    <property type="component" value="Unassembled WGS sequence"/>
</dbReference>
<proteinExistence type="predicted"/>
<sequence length="1070" mass="114170">MNVGGGDIILILRMSRRREATDLARALELSTQSTTEPRSTPLLRDSSPPITPLPTKYMPQTPVHGVSAAGGFMEQYHQQLQQAQSYYQQNPGLLAPASHSARNPYAQATVISSRPAYPLAQQPSSAPKPLNFTSSKSTSHVSDSSRSIPGAVSLPDSGYNYPVTSRDLEPYPARRDFGLNTPSSSSIDKSGDSTGQPSSGIQTSTSGNTSANFAVPPAQPPRASLISSITTTSVSSNANLLTARSHIATSGTTGLPQRSPADSAHRPSMIRTAPIPTPLSLASRAQLLSDPLSTVPTYVSFVKTSAKDTSRQPASSRKMAVQNPRTVNAEDIVADSEGEEDGRDIVQGTQDDQAFGASNVMPSFNVGGLGAGLMTPPVTNSNTSALPVSSARAAAAVPSAKSAPLATTSTNSVVVQTSTRPKPRKKVKAPVDDAVTAAALPDRDSAIPLPVEVEQPAESLIKNTTTSIAEQENGQNNENSTKPLKTYGSKDKAVSASKKQRSEPARVVDLTSTQPPSPRVESSKRKGVQSKSRAIIDSESELSDTAVNSKSKRKNLPNTDRKADDQTVENEKQPLQELKGNGKKRAIITSDDEDEYVQEKTPDSKRRKPEGDKSRSNRTSPKKKVDTVRGSSIDPLDLNVDAGLSGKAGQMEVSVELSPSNYAEFGLANDNNANENGKIPVPTNVKSPNKVHFDDAAPVDEDEIAVTKAKAKQPKLKATKHGDAHDDEPEMYAAPANDEDDEDDFVPNGSKKSKAKAKTAKAKKTAPPKAKAAKGKKVSQAKGKNVKSVEIIDESSAIPQAAMVEIVPEISEPAAVSSTTLRTSMEEFAEPVEAIAEVSPTKLSTAKKGKAKKAAPAFKNKSESPKPVSDDEQPHNNVDAAQNDEDATSVGDPSKPETSAAFENDSAKHQTTSVEVKSTNLRKTAVVLSADESETEKQRNSDEAAENKVTTSKILQPKASVILNTTATVKIEPSFVVDKNGNVKEFRTCRTDLPKVVQTTGGVKRMGFSRRTAIPSLHKSIKLPPKRLPPPPKKPSRKKEDSDDDSDELDENGKKKIRPGDPEWYMMDVD</sequence>
<dbReference type="EMBL" id="JASBWT010000015">
    <property type="protein sequence ID" value="KAJ9098169.1"/>
    <property type="molecule type" value="Genomic_DNA"/>
</dbReference>
<comment type="caution">
    <text evidence="1">The sequence shown here is derived from an EMBL/GenBank/DDBJ whole genome shotgun (WGS) entry which is preliminary data.</text>
</comment>
<evidence type="ECO:0000313" key="2">
    <source>
        <dbReference type="Proteomes" id="UP001227268"/>
    </source>
</evidence>